<sequence>MQPLIKIPCILVAMVGLHITVTPPHPPPTEEEKAASTGLEVVIKRRSGATIVRTICWGTALAEVAVILANYAPSLPISRALLSTLTSTYDSMDRIHPSPLFFVGCFLTAFGGFIRYNCYKALGSMFTFEMSIRKDHALVTSGPYSIVRHPGYTGVLITLTGMLLMHGAEVDDGFVLRLTV</sequence>
<comment type="catalytic activity">
    <reaction evidence="5">
        <text>[protein]-C-terminal S-[(2E,6E)-farnesyl]-L-cysteine + S-adenosyl-L-methionine = [protein]-C-terminal S-[(2E,6E)-farnesyl]-L-cysteine methyl ester + S-adenosyl-L-homocysteine</text>
        <dbReference type="Rhea" id="RHEA:21672"/>
        <dbReference type="Rhea" id="RHEA-COMP:12125"/>
        <dbReference type="Rhea" id="RHEA-COMP:12126"/>
        <dbReference type="ChEBI" id="CHEBI:57856"/>
        <dbReference type="ChEBI" id="CHEBI:59789"/>
        <dbReference type="ChEBI" id="CHEBI:90510"/>
        <dbReference type="ChEBI" id="CHEBI:90511"/>
        <dbReference type="EC" id="2.1.1.100"/>
    </reaction>
</comment>
<evidence type="ECO:0000256" key="5">
    <source>
        <dbReference type="RuleBase" id="RU362022"/>
    </source>
</evidence>
<proteinExistence type="inferred from homology"/>
<evidence type="ECO:0000256" key="2">
    <source>
        <dbReference type="ARBA" id="ARBA00022692"/>
    </source>
</evidence>
<comment type="similarity">
    <text evidence="5">Belongs to the class VI-like SAM-binding methyltransferase superfamily. Isoprenylcysteine carboxyl methyltransferase family.</text>
</comment>
<keyword evidence="6" id="KW-0732">Signal</keyword>
<evidence type="ECO:0000256" key="3">
    <source>
        <dbReference type="ARBA" id="ARBA00022989"/>
    </source>
</evidence>
<evidence type="ECO:0000256" key="4">
    <source>
        <dbReference type="ARBA" id="ARBA00023136"/>
    </source>
</evidence>
<reference evidence="7" key="1">
    <citation type="submission" date="2020-11" db="EMBL/GenBank/DDBJ databases">
        <authorList>
            <consortium name="DOE Joint Genome Institute"/>
            <person name="Ahrendt S."/>
            <person name="Riley R."/>
            <person name="Andreopoulos W."/>
            <person name="Labutti K."/>
            <person name="Pangilinan J."/>
            <person name="Ruiz-Duenas F.J."/>
            <person name="Barrasa J.M."/>
            <person name="Sanchez-Garcia M."/>
            <person name="Camarero S."/>
            <person name="Miyauchi S."/>
            <person name="Serrano A."/>
            <person name="Linde D."/>
            <person name="Babiker R."/>
            <person name="Drula E."/>
            <person name="Ayuso-Fernandez I."/>
            <person name="Pacheco R."/>
            <person name="Padilla G."/>
            <person name="Ferreira P."/>
            <person name="Barriuso J."/>
            <person name="Kellner H."/>
            <person name="Castanera R."/>
            <person name="Alfaro M."/>
            <person name="Ramirez L."/>
            <person name="Pisabarro A.G."/>
            <person name="Kuo A."/>
            <person name="Tritt A."/>
            <person name="Lipzen A."/>
            <person name="He G."/>
            <person name="Yan M."/>
            <person name="Ng V."/>
            <person name="Cullen D."/>
            <person name="Martin F."/>
            <person name="Rosso M.-N."/>
            <person name="Henrissat B."/>
            <person name="Hibbett D."/>
            <person name="Martinez A.T."/>
            <person name="Grigoriev I.V."/>
        </authorList>
    </citation>
    <scope>NUCLEOTIDE SEQUENCE</scope>
    <source>
        <strain evidence="7">MF-IS2</strain>
    </source>
</reference>
<evidence type="ECO:0000256" key="1">
    <source>
        <dbReference type="ARBA" id="ARBA00004141"/>
    </source>
</evidence>
<keyword evidence="5" id="KW-0489">Methyltransferase</keyword>
<dbReference type="EC" id="2.1.1.100" evidence="5"/>
<feature type="transmembrane region" description="Helical" evidence="5">
    <location>
        <begin position="95"/>
        <end position="116"/>
    </location>
</feature>
<keyword evidence="4 5" id="KW-0472">Membrane</keyword>
<keyword evidence="2 5" id="KW-0812">Transmembrane</keyword>
<evidence type="ECO:0000256" key="6">
    <source>
        <dbReference type="SAM" id="SignalP"/>
    </source>
</evidence>
<dbReference type="AlphaFoldDB" id="A0A9P5XDU0"/>
<dbReference type="PANTHER" id="PTHR12714:SF9">
    <property type="entry name" value="PROTEIN-S-ISOPRENYLCYSTEINE O-METHYLTRANSFERASE"/>
    <property type="match status" value="1"/>
</dbReference>
<dbReference type="PANTHER" id="PTHR12714">
    <property type="entry name" value="PROTEIN-S ISOPRENYLCYSTEINE O-METHYLTRANSFERASE"/>
    <property type="match status" value="1"/>
</dbReference>
<name>A0A9P5XDU0_9AGAR</name>
<feature type="non-terminal residue" evidence="7">
    <location>
        <position position="180"/>
    </location>
</feature>
<keyword evidence="5" id="KW-0949">S-adenosyl-L-methionine</keyword>
<accession>A0A9P5XDU0</accession>
<protein>
    <recommendedName>
        <fullName evidence="5">Protein-S-isoprenylcysteine O-methyltransferase</fullName>
        <ecNumber evidence="5">2.1.1.100</ecNumber>
    </recommendedName>
</protein>
<dbReference type="EMBL" id="MU151138">
    <property type="protein sequence ID" value="KAF9449179.1"/>
    <property type="molecule type" value="Genomic_DNA"/>
</dbReference>
<evidence type="ECO:0000313" key="7">
    <source>
        <dbReference type="EMBL" id="KAF9449179.1"/>
    </source>
</evidence>
<organism evidence="7 8">
    <name type="scientific">Macrolepiota fuliginosa MF-IS2</name>
    <dbReference type="NCBI Taxonomy" id="1400762"/>
    <lineage>
        <taxon>Eukaryota</taxon>
        <taxon>Fungi</taxon>
        <taxon>Dikarya</taxon>
        <taxon>Basidiomycota</taxon>
        <taxon>Agaricomycotina</taxon>
        <taxon>Agaricomycetes</taxon>
        <taxon>Agaricomycetidae</taxon>
        <taxon>Agaricales</taxon>
        <taxon>Agaricineae</taxon>
        <taxon>Agaricaceae</taxon>
        <taxon>Macrolepiota</taxon>
    </lineage>
</organism>
<feature type="signal peptide" evidence="6">
    <location>
        <begin position="1"/>
        <end position="24"/>
    </location>
</feature>
<keyword evidence="8" id="KW-1185">Reference proteome</keyword>
<feature type="chain" id="PRO_5040236503" description="Protein-S-isoprenylcysteine O-methyltransferase" evidence="6">
    <location>
        <begin position="25"/>
        <end position="180"/>
    </location>
</feature>
<feature type="transmembrane region" description="Helical" evidence="5">
    <location>
        <begin position="54"/>
        <end position="75"/>
    </location>
</feature>
<dbReference type="Proteomes" id="UP000807342">
    <property type="component" value="Unassembled WGS sequence"/>
</dbReference>
<comment type="caution">
    <text evidence="5">Lacks conserved residue(s) required for the propagation of feature annotation.</text>
</comment>
<gene>
    <name evidence="7" type="ORF">P691DRAFT_812871</name>
</gene>
<evidence type="ECO:0000313" key="8">
    <source>
        <dbReference type="Proteomes" id="UP000807342"/>
    </source>
</evidence>
<comment type="caution">
    <text evidence="7">The sequence shown here is derived from an EMBL/GenBank/DDBJ whole genome shotgun (WGS) entry which is preliminary data.</text>
</comment>
<dbReference type="Pfam" id="PF04140">
    <property type="entry name" value="ICMT"/>
    <property type="match status" value="1"/>
</dbReference>
<dbReference type="OrthoDB" id="422086at2759"/>
<comment type="subcellular location">
    <subcellularLocation>
        <location evidence="5">Endoplasmic reticulum membrane</location>
        <topology evidence="5">Multi-pass membrane protein</topology>
    </subcellularLocation>
    <subcellularLocation>
        <location evidence="1">Membrane</location>
        <topology evidence="1">Multi-pass membrane protein</topology>
    </subcellularLocation>
</comment>
<keyword evidence="5" id="KW-0256">Endoplasmic reticulum</keyword>
<keyword evidence="5" id="KW-0808">Transferase</keyword>
<dbReference type="GO" id="GO:0032259">
    <property type="term" value="P:methylation"/>
    <property type="evidence" value="ECO:0007669"/>
    <property type="project" value="UniProtKB-KW"/>
</dbReference>
<dbReference type="InterPro" id="IPR007269">
    <property type="entry name" value="ICMT_MeTrfase"/>
</dbReference>
<dbReference type="GO" id="GO:0005789">
    <property type="term" value="C:endoplasmic reticulum membrane"/>
    <property type="evidence" value="ECO:0007669"/>
    <property type="project" value="UniProtKB-SubCell"/>
</dbReference>
<dbReference type="Gene3D" id="1.20.120.1630">
    <property type="match status" value="1"/>
</dbReference>
<keyword evidence="3 5" id="KW-1133">Transmembrane helix</keyword>
<dbReference type="GO" id="GO:0004671">
    <property type="term" value="F:protein C-terminal S-isoprenylcysteine carboxyl O-methyltransferase activity"/>
    <property type="evidence" value="ECO:0007669"/>
    <property type="project" value="UniProtKB-EC"/>
</dbReference>